<dbReference type="Gene3D" id="3.60.10.10">
    <property type="entry name" value="Endonuclease/exonuclease/phosphatase"/>
    <property type="match status" value="2"/>
</dbReference>
<dbReference type="PRINTS" id="PR00344">
    <property type="entry name" value="BCTRLSENSOR"/>
</dbReference>
<keyword evidence="3" id="KW-0597">Phosphoprotein</keyword>
<evidence type="ECO:0000256" key="5">
    <source>
        <dbReference type="ARBA" id="ARBA00022777"/>
    </source>
</evidence>
<dbReference type="InterPro" id="IPR035965">
    <property type="entry name" value="PAS-like_dom_sf"/>
</dbReference>
<dbReference type="CDD" id="cd00130">
    <property type="entry name" value="PAS"/>
    <property type="match status" value="2"/>
</dbReference>
<protein>
    <recommendedName>
        <fullName evidence="2">histidine kinase</fullName>
        <ecNumber evidence="2">2.7.13.3</ecNumber>
    </recommendedName>
</protein>
<dbReference type="InterPro" id="IPR036890">
    <property type="entry name" value="HATPase_C_sf"/>
</dbReference>
<dbReference type="InterPro" id="IPR005467">
    <property type="entry name" value="His_kinase_dom"/>
</dbReference>
<dbReference type="SMART" id="SM00387">
    <property type="entry name" value="HATPase_c"/>
    <property type="match status" value="1"/>
</dbReference>
<feature type="domain" description="Histidine kinase" evidence="7">
    <location>
        <begin position="318"/>
        <end position="480"/>
    </location>
</feature>
<dbReference type="SUPFAM" id="SSF55874">
    <property type="entry name" value="ATPase domain of HSP90 chaperone/DNA topoisomerase II/histidine kinase"/>
    <property type="match status" value="1"/>
</dbReference>
<dbReference type="InterPro" id="IPR013655">
    <property type="entry name" value="PAS_fold_3"/>
</dbReference>
<proteinExistence type="predicted"/>
<dbReference type="GeneID" id="70137327"/>
<dbReference type="PANTHER" id="PTHR43047:SF74">
    <property type="entry name" value="HISTIDINE KINASE-RELATED"/>
    <property type="match status" value="1"/>
</dbReference>
<dbReference type="InterPro" id="IPR005135">
    <property type="entry name" value="Endo/exonuclease/phosphatase"/>
</dbReference>
<dbReference type="EMBL" id="JAGPXC010000011">
    <property type="protein sequence ID" value="KAH6645727.1"/>
    <property type="molecule type" value="Genomic_DNA"/>
</dbReference>
<dbReference type="SUPFAM" id="SSF56219">
    <property type="entry name" value="DNase I-like"/>
    <property type="match status" value="1"/>
</dbReference>
<dbReference type="PANTHER" id="PTHR43047">
    <property type="entry name" value="TWO-COMPONENT HISTIDINE PROTEIN KINASE"/>
    <property type="match status" value="1"/>
</dbReference>
<dbReference type="AlphaFoldDB" id="A0A9P8UCF5"/>
<evidence type="ECO:0000259" key="7">
    <source>
        <dbReference type="PROSITE" id="PS50109"/>
    </source>
</evidence>
<dbReference type="Pfam" id="PF08447">
    <property type="entry name" value="PAS_3"/>
    <property type="match status" value="1"/>
</dbReference>
<organism evidence="10 11">
    <name type="scientific">Truncatella angustata</name>
    <dbReference type="NCBI Taxonomy" id="152316"/>
    <lineage>
        <taxon>Eukaryota</taxon>
        <taxon>Fungi</taxon>
        <taxon>Dikarya</taxon>
        <taxon>Ascomycota</taxon>
        <taxon>Pezizomycotina</taxon>
        <taxon>Sordariomycetes</taxon>
        <taxon>Xylariomycetidae</taxon>
        <taxon>Amphisphaeriales</taxon>
        <taxon>Sporocadaceae</taxon>
        <taxon>Truncatella</taxon>
    </lineage>
</organism>
<feature type="domain" description="PAS" evidence="8">
    <location>
        <begin position="137"/>
        <end position="192"/>
    </location>
</feature>
<keyword evidence="4" id="KW-0808">Transferase</keyword>
<dbReference type="RefSeq" id="XP_045952241.1">
    <property type="nucleotide sequence ID" value="XM_046108436.1"/>
</dbReference>
<dbReference type="SMART" id="SM00086">
    <property type="entry name" value="PAC"/>
    <property type="match status" value="2"/>
</dbReference>
<dbReference type="PROSITE" id="PS50109">
    <property type="entry name" value="HIS_KIN"/>
    <property type="match status" value="1"/>
</dbReference>
<dbReference type="GO" id="GO:0005886">
    <property type="term" value="C:plasma membrane"/>
    <property type="evidence" value="ECO:0007669"/>
    <property type="project" value="TreeGrafter"/>
</dbReference>
<dbReference type="OrthoDB" id="303614at2759"/>
<dbReference type="CDD" id="cd16922">
    <property type="entry name" value="HATPase_EvgS-ArcB-TorS-like"/>
    <property type="match status" value="1"/>
</dbReference>
<keyword evidence="11" id="KW-1185">Reference proteome</keyword>
<dbReference type="PROSITE" id="PS50113">
    <property type="entry name" value="PAC"/>
    <property type="match status" value="1"/>
</dbReference>
<accession>A0A9P8UCF5</accession>
<feature type="domain" description="PAC" evidence="9">
    <location>
        <begin position="78"/>
        <end position="130"/>
    </location>
</feature>
<dbReference type="InterPro" id="IPR036691">
    <property type="entry name" value="Endo/exonu/phosph_ase_sf"/>
</dbReference>
<dbReference type="Gene3D" id="3.30.450.20">
    <property type="entry name" value="PAS domain"/>
    <property type="match status" value="2"/>
</dbReference>
<evidence type="ECO:0000256" key="6">
    <source>
        <dbReference type="SAM" id="MobiDB-lite"/>
    </source>
</evidence>
<feature type="compositionally biased region" description="Low complexity" evidence="6">
    <location>
        <begin position="725"/>
        <end position="734"/>
    </location>
</feature>
<evidence type="ECO:0000256" key="1">
    <source>
        <dbReference type="ARBA" id="ARBA00000085"/>
    </source>
</evidence>
<evidence type="ECO:0000313" key="11">
    <source>
        <dbReference type="Proteomes" id="UP000758603"/>
    </source>
</evidence>
<evidence type="ECO:0000256" key="4">
    <source>
        <dbReference type="ARBA" id="ARBA00022679"/>
    </source>
</evidence>
<evidence type="ECO:0000259" key="9">
    <source>
        <dbReference type="PROSITE" id="PS50113"/>
    </source>
</evidence>
<name>A0A9P8UCF5_9PEZI</name>
<comment type="catalytic activity">
    <reaction evidence="1">
        <text>ATP + protein L-histidine = ADP + protein N-phospho-L-histidine.</text>
        <dbReference type="EC" id="2.7.13.3"/>
    </reaction>
</comment>
<dbReference type="EC" id="2.7.13.3" evidence="2"/>
<dbReference type="Pfam" id="PF02518">
    <property type="entry name" value="HATPase_c"/>
    <property type="match status" value="1"/>
</dbReference>
<reference evidence="10" key="1">
    <citation type="journal article" date="2021" name="Nat. Commun.">
        <title>Genetic determinants of endophytism in the Arabidopsis root mycobiome.</title>
        <authorList>
            <person name="Mesny F."/>
            <person name="Miyauchi S."/>
            <person name="Thiergart T."/>
            <person name="Pickel B."/>
            <person name="Atanasova L."/>
            <person name="Karlsson M."/>
            <person name="Huettel B."/>
            <person name="Barry K.W."/>
            <person name="Haridas S."/>
            <person name="Chen C."/>
            <person name="Bauer D."/>
            <person name="Andreopoulos W."/>
            <person name="Pangilinan J."/>
            <person name="LaButti K."/>
            <person name="Riley R."/>
            <person name="Lipzen A."/>
            <person name="Clum A."/>
            <person name="Drula E."/>
            <person name="Henrissat B."/>
            <person name="Kohler A."/>
            <person name="Grigoriev I.V."/>
            <person name="Martin F.M."/>
            <person name="Hacquard S."/>
        </authorList>
    </citation>
    <scope>NUCLEOTIDE SEQUENCE</scope>
    <source>
        <strain evidence="10">MPI-SDFR-AT-0073</strain>
    </source>
</reference>
<evidence type="ECO:0000256" key="3">
    <source>
        <dbReference type="ARBA" id="ARBA00022553"/>
    </source>
</evidence>
<dbReference type="InterPro" id="IPR003594">
    <property type="entry name" value="HATPase_dom"/>
</dbReference>
<dbReference type="InterPro" id="IPR004358">
    <property type="entry name" value="Sig_transdc_His_kin-like_C"/>
</dbReference>
<dbReference type="GO" id="GO:0009927">
    <property type="term" value="F:histidine phosphotransfer kinase activity"/>
    <property type="evidence" value="ECO:0007669"/>
    <property type="project" value="TreeGrafter"/>
</dbReference>
<dbReference type="PROSITE" id="PS50112">
    <property type="entry name" value="PAS"/>
    <property type="match status" value="1"/>
</dbReference>
<dbReference type="FunFam" id="3.30.565.10:FF:000010">
    <property type="entry name" value="Sensor histidine kinase RcsC"/>
    <property type="match status" value="1"/>
</dbReference>
<gene>
    <name evidence="10" type="ORF">BKA67DRAFT_664742</name>
</gene>
<dbReference type="InterPro" id="IPR000014">
    <property type="entry name" value="PAS"/>
</dbReference>
<dbReference type="InterPro" id="IPR000700">
    <property type="entry name" value="PAS-assoc_C"/>
</dbReference>
<dbReference type="InterPro" id="IPR001610">
    <property type="entry name" value="PAC"/>
</dbReference>
<feature type="region of interest" description="Disordered" evidence="6">
    <location>
        <begin position="678"/>
        <end position="734"/>
    </location>
</feature>
<dbReference type="Proteomes" id="UP000758603">
    <property type="component" value="Unassembled WGS sequence"/>
</dbReference>
<evidence type="ECO:0000259" key="8">
    <source>
        <dbReference type="PROSITE" id="PS50112"/>
    </source>
</evidence>
<sequence length="1037" mass="115174">MLPPSDRLKGLMLDSLPAHVFVAWPTTGEIMWVNGRYLSYRGQTVADLILDPWGSVHPDDRDDYIQKWSHSFRTGEQFAYTVRLRRFDGVYRWHQTRAVASKDRRAIIVHFIGSYMDIHDQKVAELVAAQQEEIEASEAKHRLLANLIPQIIFAATEEHVITFTNEQWLSYTGQSFEDSLGVGFIDFVHPQDLAICRISSERSGSGSSFSLPSTDLSELVKKGIIKVVTDSTGRLSYTTEIRLKSKIGEYRWHLIRCVETNNINFGTGECSDFGSATDINDHKLLEDQLKEAMESKGRFLSSMSHEIRDTSDRHFGHDLSKVDAGMMKLNFEWFHTRSLIEDVNELVFTMATTKRLELNYVVEQDVPLWVKGDKARIRQVLLNVIGNAIKFTSQGEVFSRCMVTQRQEQGDHTMLEFSVVDTGRGFTKDQIDGSSTRQHGGSGLGLVIARQLVELHGGEMDGTAVPGKGSIFTSKILLAHAGDWAKYVGNQARVVVPSYGVVIHGVPTVSFDPAHQKEMATQLKTLNAGLIQHDKIAYMGWLTREGATKTISSIIVEFNTPEDKLIHAGCLWSNETHAVERYDRSCRIKQYLRCQKYDHITTQCAAESDICGYCGVTPPAATTLLDTSNIDFNFSGPNRSRRLRTTTHATAAARARRALRVSDSELDDELVIAAPRVNMAGDGPVPKKRKRRMDPDSTIHGLTPGKPSSAPGVTRPETTRRRTSSTRLSQRSISAAGSVMDEDSLVVLDLPDPNNNNTNNDNTPTLRILQILKYDVIAIQEPWINPLEYNSHNPMASTFTLWLPKPDTKPPGVAFYVNKRLDHSCVAVTSHTSNLATLAITYNTATTATDTSIDSAATLDSGTSNAPPNHATTPNATAHTAPHATAVTINATTPQPNTLYIHNIYNQPPDDKPASILQDLAAILQGKRGREQLIVGDFNMEGPEEFLETEALEVALPRGTIIREEGDSLSTIDLSTYNEAVATKLAECRRADELGHDSDHWPIQSTLIYCPSWLQHGQKINAVTVQSFRGMTKQITI</sequence>
<evidence type="ECO:0000256" key="2">
    <source>
        <dbReference type="ARBA" id="ARBA00012438"/>
    </source>
</evidence>
<dbReference type="SMART" id="SM00091">
    <property type="entry name" value="PAS"/>
    <property type="match status" value="2"/>
</dbReference>
<dbReference type="GO" id="GO:0000155">
    <property type="term" value="F:phosphorelay sensor kinase activity"/>
    <property type="evidence" value="ECO:0007669"/>
    <property type="project" value="TreeGrafter"/>
</dbReference>
<comment type="caution">
    <text evidence="10">The sequence shown here is derived from an EMBL/GenBank/DDBJ whole genome shotgun (WGS) entry which is preliminary data.</text>
</comment>
<dbReference type="Gene3D" id="3.30.565.10">
    <property type="entry name" value="Histidine kinase-like ATPase, C-terminal domain"/>
    <property type="match status" value="1"/>
</dbReference>
<keyword evidence="5" id="KW-0418">Kinase</keyword>
<dbReference type="Pfam" id="PF03372">
    <property type="entry name" value="Exo_endo_phos"/>
    <property type="match status" value="1"/>
</dbReference>
<dbReference type="SUPFAM" id="SSF55785">
    <property type="entry name" value="PYP-like sensor domain (PAS domain)"/>
    <property type="match status" value="2"/>
</dbReference>
<evidence type="ECO:0000313" key="10">
    <source>
        <dbReference type="EMBL" id="KAH6645727.1"/>
    </source>
</evidence>